<organism evidence="2 3">
    <name type="scientific">Sporisorium reilianum f. sp. reilianum</name>
    <dbReference type="NCBI Taxonomy" id="72559"/>
    <lineage>
        <taxon>Eukaryota</taxon>
        <taxon>Fungi</taxon>
        <taxon>Dikarya</taxon>
        <taxon>Basidiomycota</taxon>
        <taxon>Ustilaginomycotina</taxon>
        <taxon>Ustilaginomycetes</taxon>
        <taxon>Ustilaginales</taxon>
        <taxon>Ustilaginaceae</taxon>
        <taxon>Sporisorium</taxon>
    </lineage>
</organism>
<proteinExistence type="predicted"/>
<evidence type="ECO:0000313" key="2">
    <source>
        <dbReference type="EMBL" id="SJX61387.1"/>
    </source>
</evidence>
<feature type="signal peptide" evidence="1">
    <location>
        <begin position="1"/>
        <end position="23"/>
    </location>
</feature>
<dbReference type="Proteomes" id="UP000239563">
    <property type="component" value="Chromosome II"/>
</dbReference>
<sequence length="143" mass="16102">MIKPTLVLFIASAMTLALPSVRARWLQQNPPLDTLDHLCSSEAAQWSSRACFTSDFDVTKQKADSHFNGYHSPDGKRFVLFGGENDPAYLHLDGYIISVDFNRDLNKHPEKRDNCATVDVQTSNGDVYDNTNFCKIGRVIHLK</sequence>
<gene>
    <name evidence="2" type="ORF">SRS1_10432</name>
</gene>
<dbReference type="AlphaFoldDB" id="A0A2N8U8J7"/>
<name>A0A2N8U8J7_9BASI</name>
<accession>A0A2N8U8J7</accession>
<dbReference type="EMBL" id="LT795055">
    <property type="protein sequence ID" value="SJX61387.1"/>
    <property type="molecule type" value="Genomic_DNA"/>
</dbReference>
<evidence type="ECO:0000256" key="1">
    <source>
        <dbReference type="SAM" id="SignalP"/>
    </source>
</evidence>
<feature type="chain" id="PRO_5014686278" description="Mig1 protein" evidence="1">
    <location>
        <begin position="24"/>
        <end position="143"/>
    </location>
</feature>
<evidence type="ECO:0000313" key="3">
    <source>
        <dbReference type="Proteomes" id="UP000239563"/>
    </source>
</evidence>
<keyword evidence="1" id="KW-0732">Signal</keyword>
<evidence type="ECO:0008006" key="4">
    <source>
        <dbReference type="Google" id="ProtNLM"/>
    </source>
</evidence>
<protein>
    <recommendedName>
        <fullName evidence="4">Mig1 protein</fullName>
    </recommendedName>
</protein>
<reference evidence="2 3" key="1">
    <citation type="submission" date="2017-02" db="EMBL/GenBank/DDBJ databases">
        <authorList>
            <person name="Peterson S.W."/>
        </authorList>
    </citation>
    <scope>NUCLEOTIDE SEQUENCE [LARGE SCALE GENOMIC DNA]</scope>
    <source>
        <strain evidence="2 3">SRS1_H2-8</strain>
    </source>
</reference>